<dbReference type="AlphaFoldDB" id="A0A158A9M3"/>
<dbReference type="Proteomes" id="UP000071859">
    <property type="component" value="Unassembled WGS sequence"/>
</dbReference>
<organism evidence="1 2">
    <name type="scientific">Caballeronia calidae</name>
    <dbReference type="NCBI Taxonomy" id="1777139"/>
    <lineage>
        <taxon>Bacteria</taxon>
        <taxon>Pseudomonadati</taxon>
        <taxon>Pseudomonadota</taxon>
        <taxon>Betaproteobacteria</taxon>
        <taxon>Burkholderiales</taxon>
        <taxon>Burkholderiaceae</taxon>
        <taxon>Caballeronia</taxon>
    </lineage>
</organism>
<keyword evidence="2" id="KW-1185">Reference proteome</keyword>
<evidence type="ECO:0000313" key="1">
    <source>
        <dbReference type="EMBL" id="SAK53797.1"/>
    </source>
</evidence>
<proteinExistence type="predicted"/>
<gene>
    <name evidence="1" type="ORF">AWB78_01361</name>
</gene>
<protein>
    <submittedName>
        <fullName evidence="1">Uncharacterized protein</fullName>
    </submittedName>
</protein>
<comment type="caution">
    <text evidence="1">The sequence shown here is derived from an EMBL/GenBank/DDBJ whole genome shotgun (WGS) entry which is preliminary data.</text>
</comment>
<dbReference type="EMBL" id="FCOX02000004">
    <property type="protein sequence ID" value="SAK53797.1"/>
    <property type="molecule type" value="Genomic_DNA"/>
</dbReference>
<evidence type="ECO:0000313" key="2">
    <source>
        <dbReference type="Proteomes" id="UP000071859"/>
    </source>
</evidence>
<accession>A0A158A9M3</accession>
<name>A0A158A9M3_9BURK</name>
<reference evidence="1" key="1">
    <citation type="submission" date="2016-01" db="EMBL/GenBank/DDBJ databases">
        <authorList>
            <person name="Peeters C."/>
        </authorList>
    </citation>
    <scope>NUCLEOTIDE SEQUENCE</scope>
    <source>
        <strain evidence="1">LMG 29321</strain>
    </source>
</reference>
<sequence>MEGDFGGLHIAWEAQAHSGKRWNFDDDLAEPLTTSRGMFSADMQRIYPSLGRCLLAGMLANLSALARAYYPAEPRASAESIMTVFVYRLTHPEREDKEFAARAHIECRGSRASASIFMAEEKFAFIDSVHCEISDGVWDIVLRILRELFSSSR</sequence>